<organism evidence="6 7">
    <name type="scientific">Pelagibacterium nitratireducens</name>
    <dbReference type="NCBI Taxonomy" id="1046114"/>
    <lineage>
        <taxon>Bacteria</taxon>
        <taxon>Pseudomonadati</taxon>
        <taxon>Pseudomonadota</taxon>
        <taxon>Alphaproteobacteria</taxon>
        <taxon>Hyphomicrobiales</taxon>
        <taxon>Devosiaceae</taxon>
        <taxon>Pelagibacterium</taxon>
    </lineage>
</organism>
<dbReference type="InterPro" id="IPR000843">
    <property type="entry name" value="HTH_LacI"/>
</dbReference>
<evidence type="ECO:0000259" key="5">
    <source>
        <dbReference type="PROSITE" id="PS50932"/>
    </source>
</evidence>
<dbReference type="SUPFAM" id="SSF47413">
    <property type="entry name" value="lambda repressor-like DNA-binding domains"/>
    <property type="match status" value="1"/>
</dbReference>
<dbReference type="GO" id="GO:0003677">
    <property type="term" value="F:DNA binding"/>
    <property type="evidence" value="ECO:0007669"/>
    <property type="project" value="UniProtKB-KW"/>
</dbReference>
<keyword evidence="7" id="KW-1185">Reference proteome</keyword>
<dbReference type="PROSITE" id="PS50932">
    <property type="entry name" value="HTH_LACI_2"/>
    <property type="match status" value="1"/>
</dbReference>
<dbReference type="CDD" id="cd06289">
    <property type="entry name" value="PBP1_MalI-like"/>
    <property type="match status" value="1"/>
</dbReference>
<dbReference type="Pfam" id="PF13377">
    <property type="entry name" value="Peripla_BP_3"/>
    <property type="match status" value="1"/>
</dbReference>
<evidence type="ECO:0000313" key="7">
    <source>
        <dbReference type="Proteomes" id="UP001369958"/>
    </source>
</evidence>
<dbReference type="EMBL" id="CP146275">
    <property type="protein sequence ID" value="WWT33659.1"/>
    <property type="molecule type" value="Genomic_DNA"/>
</dbReference>
<dbReference type="Gene3D" id="1.10.260.40">
    <property type="entry name" value="lambda repressor-like DNA-binding domains"/>
    <property type="match status" value="1"/>
</dbReference>
<dbReference type="RefSeq" id="WP_338609312.1">
    <property type="nucleotide sequence ID" value="NZ_CP146275.1"/>
</dbReference>
<evidence type="ECO:0000256" key="4">
    <source>
        <dbReference type="ARBA" id="ARBA00023163"/>
    </source>
</evidence>
<accession>A0ABZ2I2S8</accession>
<sequence length="343" mass="36071">MMGEKPVRKPRPTLMDVARKAGVSRATASLVVRKSPLVGAETRASVEAAMAEIGYVYNLGAAGMRAARSRTIGVIIPNLSNPFFGVLLAGIDQVVDGAGLATFIAHSSESAGKQDGFVTRMREHGVDGLIVCPAAGTAPRFIERLTDWGMPVVEALRTVGAGVVDYVGMDQSGGMEGAVARLVDLGHSRIGFVTANLNHSAHDERLAAFRAAMARHGVASAIEIEIDPTHGEAMALARQMAGTQDAPTAWVCHNDVIGLGMHRGFSDCGLVPGRDMSLIGFDNVAETDLVRPGLASVATEPVEIGVLAAQLLLRRIETPEAEVEIRRVPSHFVERGSVGAARG</sequence>
<dbReference type="InterPro" id="IPR028082">
    <property type="entry name" value="Peripla_BP_I"/>
</dbReference>
<keyword evidence="3 6" id="KW-0238">DNA-binding</keyword>
<dbReference type="Pfam" id="PF00356">
    <property type="entry name" value="LacI"/>
    <property type="match status" value="1"/>
</dbReference>
<keyword evidence="1" id="KW-0678">Repressor</keyword>
<keyword evidence="2" id="KW-0805">Transcription regulation</keyword>
<protein>
    <submittedName>
        <fullName evidence="6">LacI family DNA-binding transcriptional regulator</fullName>
    </submittedName>
</protein>
<dbReference type="PANTHER" id="PTHR30146:SF148">
    <property type="entry name" value="HTH-TYPE TRANSCRIPTIONAL REPRESSOR PURR-RELATED"/>
    <property type="match status" value="1"/>
</dbReference>
<evidence type="ECO:0000256" key="3">
    <source>
        <dbReference type="ARBA" id="ARBA00023125"/>
    </source>
</evidence>
<evidence type="ECO:0000256" key="2">
    <source>
        <dbReference type="ARBA" id="ARBA00023015"/>
    </source>
</evidence>
<keyword evidence="4" id="KW-0804">Transcription</keyword>
<evidence type="ECO:0000256" key="1">
    <source>
        <dbReference type="ARBA" id="ARBA00022491"/>
    </source>
</evidence>
<dbReference type="CDD" id="cd01392">
    <property type="entry name" value="HTH_LacI"/>
    <property type="match status" value="1"/>
</dbReference>
<feature type="domain" description="HTH lacI-type" evidence="5">
    <location>
        <begin position="12"/>
        <end position="66"/>
    </location>
</feature>
<proteinExistence type="predicted"/>
<dbReference type="Gene3D" id="3.40.50.2300">
    <property type="match status" value="2"/>
</dbReference>
<gene>
    <name evidence="6" type="ORF">V6617_04145</name>
</gene>
<dbReference type="SMART" id="SM00354">
    <property type="entry name" value="HTH_LACI"/>
    <property type="match status" value="1"/>
</dbReference>
<dbReference type="SUPFAM" id="SSF53822">
    <property type="entry name" value="Periplasmic binding protein-like I"/>
    <property type="match status" value="1"/>
</dbReference>
<evidence type="ECO:0000313" key="6">
    <source>
        <dbReference type="EMBL" id="WWT33659.1"/>
    </source>
</evidence>
<dbReference type="InterPro" id="IPR046335">
    <property type="entry name" value="LacI/GalR-like_sensor"/>
</dbReference>
<dbReference type="PROSITE" id="PS00356">
    <property type="entry name" value="HTH_LACI_1"/>
    <property type="match status" value="1"/>
</dbReference>
<dbReference type="InterPro" id="IPR010982">
    <property type="entry name" value="Lambda_DNA-bd_dom_sf"/>
</dbReference>
<name>A0ABZ2I2S8_9HYPH</name>
<dbReference type="Proteomes" id="UP001369958">
    <property type="component" value="Chromosome"/>
</dbReference>
<reference evidence="6 7" key="1">
    <citation type="submission" date="2024-02" db="EMBL/GenBank/DDBJ databases">
        <title>Complete genome sequence of Pelagibacterium nitratireducens ZH15.</title>
        <authorList>
            <person name="Zhao L.H."/>
        </authorList>
    </citation>
    <scope>NUCLEOTIDE SEQUENCE [LARGE SCALE GENOMIC DNA]</scope>
    <source>
        <strain evidence="6 7">ZH15</strain>
    </source>
</reference>
<dbReference type="PANTHER" id="PTHR30146">
    <property type="entry name" value="LACI-RELATED TRANSCRIPTIONAL REPRESSOR"/>
    <property type="match status" value="1"/>
</dbReference>